<keyword evidence="9 13" id="KW-0472">Membrane</keyword>
<dbReference type="Pfam" id="PF04790">
    <property type="entry name" value="Sarcoglycan_1"/>
    <property type="match status" value="1"/>
</dbReference>
<dbReference type="PANTHER" id="PTHR12939:SF10">
    <property type="entry name" value="EG:4F1.1 PROTEIN"/>
    <property type="match status" value="1"/>
</dbReference>
<sequence length="484" mass="52561">MSTYPAYEPPVWASQAQNRLPYSPYPTHTTLIHSTAPPVPDADIYRVGIYGWRKRCLYLFILILTIIVVLNLALTIFIMSVIDFSTDGLGPLTIEDEGIRVRGKSHFDQPVHLGHLTTARDEALSIDAFGGVRIQSRNSSGHLLSHLALGPQGKAQAVCDRFEILDRDHKLLFFVDSKEIGLKLENLRILDEGGSVFEGAIQTGIIRPEADSALRLESPTRTVTVEAAQDIELSAAAGEIQLQSLLDISLLAKQGEIRLESANIFADANYQVMCRALFTLVLISNLVAIAFSASCVDGKNNLVSIVDIGDANLNIHIDNGVAATYDKSMKPSCKDGYSQVTLPGFLKLVSGTLRITAASDLMHSGQGLLTLKKDSLLVGTVCENGKSKSAFVKSEECKENIVDLLGPDFTQLLDTPGTYDLAEIEKMANLTSNIIPLKPLSVSGGLKGIVDGEWQISLNTQSNGKTVANFKIPGNEKWVYLHDG</sequence>
<reference evidence="14 15" key="1">
    <citation type="journal article" date="2017" name="Curr. Biol.">
        <title>Genome architecture and evolution of a unichromosomal asexual nematode.</title>
        <authorList>
            <person name="Fradin H."/>
            <person name="Zegar C."/>
            <person name="Gutwein M."/>
            <person name="Lucas J."/>
            <person name="Kovtun M."/>
            <person name="Corcoran D."/>
            <person name="Baugh L.R."/>
            <person name="Kiontke K."/>
            <person name="Gunsalus K."/>
            <person name="Fitch D.H."/>
            <person name="Piano F."/>
        </authorList>
    </citation>
    <scope>NUCLEOTIDE SEQUENCE [LARGE SCALE GENOMIC DNA]</scope>
    <source>
        <strain evidence="14">PF1309</strain>
    </source>
</reference>
<proteinExistence type="inferred from homology"/>
<keyword evidence="12" id="KW-0206">Cytoskeleton</keyword>
<name>A0A2A2KF66_9BILA</name>
<evidence type="ECO:0000256" key="13">
    <source>
        <dbReference type="SAM" id="Phobius"/>
    </source>
</evidence>
<dbReference type="AlphaFoldDB" id="A0A2A2KF66"/>
<evidence type="ECO:0000256" key="2">
    <source>
        <dbReference type="ARBA" id="ARBA00004274"/>
    </source>
</evidence>
<keyword evidence="6 13" id="KW-0812">Transmembrane</keyword>
<dbReference type="PANTHER" id="PTHR12939">
    <property type="entry name" value="SARCOGLYCAN"/>
    <property type="match status" value="1"/>
</dbReference>
<keyword evidence="10" id="KW-1015">Disulfide bond</keyword>
<evidence type="ECO:0000256" key="12">
    <source>
        <dbReference type="ARBA" id="ARBA00023212"/>
    </source>
</evidence>
<dbReference type="GO" id="GO:0042383">
    <property type="term" value="C:sarcolemma"/>
    <property type="evidence" value="ECO:0007669"/>
    <property type="project" value="UniProtKB-SubCell"/>
</dbReference>
<keyword evidence="5" id="KW-0963">Cytoplasm</keyword>
<dbReference type="GO" id="GO:0016012">
    <property type="term" value="C:sarcoglycan complex"/>
    <property type="evidence" value="ECO:0007669"/>
    <property type="project" value="InterPro"/>
</dbReference>
<evidence type="ECO:0000256" key="6">
    <source>
        <dbReference type="ARBA" id="ARBA00022692"/>
    </source>
</evidence>
<evidence type="ECO:0000313" key="15">
    <source>
        <dbReference type="Proteomes" id="UP000218231"/>
    </source>
</evidence>
<dbReference type="STRING" id="2018661.A0A2A2KF66"/>
<evidence type="ECO:0000256" key="1">
    <source>
        <dbReference type="ARBA" id="ARBA00004245"/>
    </source>
</evidence>
<protein>
    <recommendedName>
        <fullName evidence="16">Gamma-sarcoglycan</fullName>
    </recommendedName>
</protein>
<accession>A0A2A2KF66</accession>
<organism evidence="14 15">
    <name type="scientific">Diploscapter pachys</name>
    <dbReference type="NCBI Taxonomy" id="2018661"/>
    <lineage>
        <taxon>Eukaryota</taxon>
        <taxon>Metazoa</taxon>
        <taxon>Ecdysozoa</taxon>
        <taxon>Nematoda</taxon>
        <taxon>Chromadorea</taxon>
        <taxon>Rhabditida</taxon>
        <taxon>Rhabditina</taxon>
        <taxon>Rhabditomorpha</taxon>
        <taxon>Rhabditoidea</taxon>
        <taxon>Rhabditidae</taxon>
        <taxon>Diploscapter</taxon>
    </lineage>
</organism>
<evidence type="ECO:0000256" key="8">
    <source>
        <dbReference type="ARBA" id="ARBA00022989"/>
    </source>
</evidence>
<evidence type="ECO:0000256" key="7">
    <source>
        <dbReference type="ARBA" id="ARBA00022968"/>
    </source>
</evidence>
<dbReference type="OrthoDB" id="496749at2759"/>
<feature type="transmembrane region" description="Helical" evidence="13">
    <location>
        <begin position="56"/>
        <end position="82"/>
    </location>
</feature>
<evidence type="ECO:0000256" key="5">
    <source>
        <dbReference type="ARBA" id="ARBA00022490"/>
    </source>
</evidence>
<evidence type="ECO:0000256" key="10">
    <source>
        <dbReference type="ARBA" id="ARBA00023157"/>
    </source>
</evidence>
<dbReference type="InterPro" id="IPR039972">
    <property type="entry name" value="Sarcoglycan_gamma/delta/zeta"/>
</dbReference>
<comment type="caution">
    <text evidence="14">The sequence shown here is derived from an EMBL/GenBank/DDBJ whole genome shotgun (WGS) entry which is preliminary data.</text>
</comment>
<dbReference type="Proteomes" id="UP000218231">
    <property type="component" value="Unassembled WGS sequence"/>
</dbReference>
<evidence type="ECO:0008006" key="16">
    <source>
        <dbReference type="Google" id="ProtNLM"/>
    </source>
</evidence>
<keyword evidence="8 13" id="KW-1133">Transmembrane helix</keyword>
<keyword evidence="7" id="KW-0735">Signal-anchor</keyword>
<keyword evidence="11" id="KW-0325">Glycoprotein</keyword>
<dbReference type="InterPro" id="IPR006875">
    <property type="entry name" value="Sarcoglycan"/>
</dbReference>
<keyword evidence="15" id="KW-1185">Reference proteome</keyword>
<comment type="subcellular location">
    <subcellularLocation>
        <location evidence="2">Cell membrane</location>
        <location evidence="2">Sarcolemma</location>
        <topology evidence="2">Single-pass type II membrane protein</topology>
    </subcellularLocation>
    <subcellularLocation>
        <location evidence="1">Cytoplasm</location>
        <location evidence="1">Cytoskeleton</location>
    </subcellularLocation>
</comment>
<comment type="similarity">
    <text evidence="3">Belongs to the sarcoglycan beta/delta/gamma/zeta family.</text>
</comment>
<evidence type="ECO:0000256" key="4">
    <source>
        <dbReference type="ARBA" id="ARBA00022475"/>
    </source>
</evidence>
<evidence type="ECO:0000256" key="3">
    <source>
        <dbReference type="ARBA" id="ARBA00007574"/>
    </source>
</evidence>
<evidence type="ECO:0000256" key="9">
    <source>
        <dbReference type="ARBA" id="ARBA00023136"/>
    </source>
</evidence>
<keyword evidence="4" id="KW-1003">Cell membrane</keyword>
<evidence type="ECO:0000256" key="11">
    <source>
        <dbReference type="ARBA" id="ARBA00023180"/>
    </source>
</evidence>
<dbReference type="EMBL" id="LIAE01008744">
    <property type="protein sequence ID" value="PAV72624.1"/>
    <property type="molecule type" value="Genomic_DNA"/>
</dbReference>
<gene>
    <name evidence="14" type="ORF">WR25_21079</name>
</gene>
<dbReference type="GO" id="GO:0005856">
    <property type="term" value="C:cytoskeleton"/>
    <property type="evidence" value="ECO:0007669"/>
    <property type="project" value="UniProtKB-SubCell"/>
</dbReference>
<evidence type="ECO:0000313" key="14">
    <source>
        <dbReference type="EMBL" id="PAV72624.1"/>
    </source>
</evidence>